<dbReference type="AlphaFoldDB" id="A0A452ZMN0"/>
<dbReference type="Proteomes" id="UP000015105">
    <property type="component" value="Chromosome 1D"/>
</dbReference>
<evidence type="ECO:0000313" key="2">
    <source>
        <dbReference type="Proteomes" id="UP000015105"/>
    </source>
</evidence>
<sequence>LLLYSWGHFKDCSDRFLGHAQSVDNLLKVRMNAFFLFLPSFPLCNHHLI</sequence>
<accession>A0A452ZMN0</accession>
<dbReference type="Gramene" id="AET1Gv20845300.7">
    <property type="protein sequence ID" value="AET1Gv20845300.7"/>
    <property type="gene ID" value="AET1Gv20845300"/>
</dbReference>
<dbReference type="EnsemblPlants" id="AET1Gv20845300.7">
    <property type="protein sequence ID" value="AET1Gv20845300.7"/>
    <property type="gene ID" value="AET1Gv20845300"/>
</dbReference>
<proteinExistence type="predicted"/>
<reference evidence="2" key="1">
    <citation type="journal article" date="2014" name="Science">
        <title>Ancient hybridizations among the ancestral genomes of bread wheat.</title>
        <authorList>
            <consortium name="International Wheat Genome Sequencing Consortium,"/>
            <person name="Marcussen T."/>
            <person name="Sandve S.R."/>
            <person name="Heier L."/>
            <person name="Spannagl M."/>
            <person name="Pfeifer M."/>
            <person name="Jakobsen K.S."/>
            <person name="Wulff B.B."/>
            <person name="Steuernagel B."/>
            <person name="Mayer K.F."/>
            <person name="Olsen O.A."/>
        </authorList>
    </citation>
    <scope>NUCLEOTIDE SEQUENCE [LARGE SCALE GENOMIC DNA]</scope>
    <source>
        <strain evidence="2">cv. AL8/78</strain>
    </source>
</reference>
<reference evidence="1" key="4">
    <citation type="submission" date="2019-03" db="UniProtKB">
        <authorList>
            <consortium name="EnsemblPlants"/>
        </authorList>
    </citation>
    <scope>IDENTIFICATION</scope>
</reference>
<name>A0A452ZMN0_AEGTS</name>
<reference evidence="2" key="2">
    <citation type="journal article" date="2017" name="Nat. Plants">
        <title>The Aegilops tauschii genome reveals multiple impacts of transposons.</title>
        <authorList>
            <person name="Zhao G."/>
            <person name="Zou C."/>
            <person name="Li K."/>
            <person name="Wang K."/>
            <person name="Li T."/>
            <person name="Gao L."/>
            <person name="Zhang X."/>
            <person name="Wang H."/>
            <person name="Yang Z."/>
            <person name="Liu X."/>
            <person name="Jiang W."/>
            <person name="Mao L."/>
            <person name="Kong X."/>
            <person name="Jiao Y."/>
            <person name="Jia J."/>
        </authorList>
    </citation>
    <scope>NUCLEOTIDE SEQUENCE [LARGE SCALE GENOMIC DNA]</scope>
    <source>
        <strain evidence="2">cv. AL8/78</strain>
    </source>
</reference>
<reference evidence="1" key="3">
    <citation type="journal article" date="2017" name="Nature">
        <title>Genome sequence of the progenitor of the wheat D genome Aegilops tauschii.</title>
        <authorList>
            <person name="Luo M.C."/>
            <person name="Gu Y.Q."/>
            <person name="Puiu D."/>
            <person name="Wang H."/>
            <person name="Twardziok S.O."/>
            <person name="Deal K.R."/>
            <person name="Huo N."/>
            <person name="Zhu T."/>
            <person name="Wang L."/>
            <person name="Wang Y."/>
            <person name="McGuire P.E."/>
            <person name="Liu S."/>
            <person name="Long H."/>
            <person name="Ramasamy R.K."/>
            <person name="Rodriguez J.C."/>
            <person name="Van S.L."/>
            <person name="Yuan L."/>
            <person name="Wang Z."/>
            <person name="Xia Z."/>
            <person name="Xiao L."/>
            <person name="Anderson O.D."/>
            <person name="Ouyang S."/>
            <person name="Liang Y."/>
            <person name="Zimin A.V."/>
            <person name="Pertea G."/>
            <person name="Qi P."/>
            <person name="Bennetzen J.L."/>
            <person name="Dai X."/>
            <person name="Dawson M.W."/>
            <person name="Muller H.G."/>
            <person name="Kugler K."/>
            <person name="Rivarola-Duarte L."/>
            <person name="Spannagl M."/>
            <person name="Mayer K.F.X."/>
            <person name="Lu F.H."/>
            <person name="Bevan M.W."/>
            <person name="Leroy P."/>
            <person name="Li P."/>
            <person name="You F.M."/>
            <person name="Sun Q."/>
            <person name="Liu Z."/>
            <person name="Lyons E."/>
            <person name="Wicker T."/>
            <person name="Salzberg S.L."/>
            <person name="Devos K.M."/>
            <person name="Dvorak J."/>
        </authorList>
    </citation>
    <scope>NUCLEOTIDE SEQUENCE [LARGE SCALE GENOMIC DNA]</scope>
    <source>
        <strain evidence="1">cv. AL8/78</strain>
    </source>
</reference>
<protein>
    <submittedName>
        <fullName evidence="1">Uncharacterized protein</fullName>
    </submittedName>
</protein>
<organism evidence="1 2">
    <name type="scientific">Aegilops tauschii subsp. strangulata</name>
    <name type="common">Goatgrass</name>
    <dbReference type="NCBI Taxonomy" id="200361"/>
    <lineage>
        <taxon>Eukaryota</taxon>
        <taxon>Viridiplantae</taxon>
        <taxon>Streptophyta</taxon>
        <taxon>Embryophyta</taxon>
        <taxon>Tracheophyta</taxon>
        <taxon>Spermatophyta</taxon>
        <taxon>Magnoliopsida</taxon>
        <taxon>Liliopsida</taxon>
        <taxon>Poales</taxon>
        <taxon>Poaceae</taxon>
        <taxon>BOP clade</taxon>
        <taxon>Pooideae</taxon>
        <taxon>Triticodae</taxon>
        <taxon>Triticeae</taxon>
        <taxon>Triticinae</taxon>
        <taxon>Aegilops</taxon>
    </lineage>
</organism>
<evidence type="ECO:0000313" key="1">
    <source>
        <dbReference type="EnsemblPlants" id="AET1Gv20845300.7"/>
    </source>
</evidence>
<keyword evidence="2" id="KW-1185">Reference proteome</keyword>
<reference evidence="1" key="5">
    <citation type="journal article" date="2021" name="G3 (Bethesda)">
        <title>Aegilops tauschii genome assembly Aet v5.0 features greater sequence contiguity and improved annotation.</title>
        <authorList>
            <person name="Wang L."/>
            <person name="Zhu T."/>
            <person name="Rodriguez J.C."/>
            <person name="Deal K.R."/>
            <person name="Dubcovsky J."/>
            <person name="McGuire P.E."/>
            <person name="Lux T."/>
            <person name="Spannagl M."/>
            <person name="Mayer K.F.X."/>
            <person name="Baldrich P."/>
            <person name="Meyers B.C."/>
            <person name="Huo N."/>
            <person name="Gu Y.Q."/>
            <person name="Zhou H."/>
            <person name="Devos K.M."/>
            <person name="Bennetzen J.L."/>
            <person name="Unver T."/>
            <person name="Budak H."/>
            <person name="Gulick P.J."/>
            <person name="Galiba G."/>
            <person name="Kalapos B."/>
            <person name="Nelson D.R."/>
            <person name="Li P."/>
            <person name="You F.M."/>
            <person name="Luo M.C."/>
            <person name="Dvorak J."/>
        </authorList>
    </citation>
    <scope>NUCLEOTIDE SEQUENCE [LARGE SCALE GENOMIC DNA]</scope>
    <source>
        <strain evidence="1">cv. AL8/78</strain>
    </source>
</reference>